<evidence type="ECO:0000313" key="2">
    <source>
        <dbReference type="EMBL" id="CAE0447879.1"/>
    </source>
</evidence>
<feature type="region of interest" description="Disordered" evidence="1">
    <location>
        <begin position="179"/>
        <end position="235"/>
    </location>
</feature>
<accession>A0A7S3PR20</accession>
<proteinExistence type="predicted"/>
<sequence>MNTTEEVIHDFRFVESEGGECTHPITMDFDKFLSIDVLDEIEPLNRLANTHMHSSESAASYESSEYDADIKSMLSQESQDGFDELALLDSSMGKEEASLTEVYAYQTQAHATARCFRSATSGRAYANYVQARNRALLRKQRAYTNYVQARSRARERAILRKEQAYANYTQARNRALARFRKSRTATGIPEPENQMDREKPLSSHKINPSLEYAESAEEKPVQSPESPPAATEKKK</sequence>
<evidence type="ECO:0000256" key="1">
    <source>
        <dbReference type="SAM" id="MobiDB-lite"/>
    </source>
</evidence>
<reference evidence="2" key="1">
    <citation type="submission" date="2021-01" db="EMBL/GenBank/DDBJ databases">
        <authorList>
            <person name="Corre E."/>
            <person name="Pelletier E."/>
            <person name="Niang G."/>
            <person name="Scheremetjew M."/>
            <person name="Finn R."/>
            <person name="Kale V."/>
            <person name="Holt S."/>
            <person name="Cochrane G."/>
            <person name="Meng A."/>
            <person name="Brown T."/>
            <person name="Cohen L."/>
        </authorList>
    </citation>
    <scope>NUCLEOTIDE SEQUENCE</scope>
    <source>
        <strain evidence="2">GSBS06</strain>
    </source>
</reference>
<organism evidence="2">
    <name type="scientific">Aplanochytrium stocchinoi</name>
    <dbReference type="NCBI Taxonomy" id="215587"/>
    <lineage>
        <taxon>Eukaryota</taxon>
        <taxon>Sar</taxon>
        <taxon>Stramenopiles</taxon>
        <taxon>Bigyra</taxon>
        <taxon>Labyrinthulomycetes</taxon>
        <taxon>Thraustochytrida</taxon>
        <taxon>Thraustochytriidae</taxon>
        <taxon>Aplanochytrium</taxon>
    </lineage>
</organism>
<protein>
    <submittedName>
        <fullName evidence="2">Uncharacterized protein</fullName>
    </submittedName>
</protein>
<gene>
    <name evidence="2" type="ORF">ASTO00021_LOCUS17843</name>
</gene>
<dbReference type="EMBL" id="HBIN01023187">
    <property type="protein sequence ID" value="CAE0447879.1"/>
    <property type="molecule type" value="Transcribed_RNA"/>
</dbReference>
<name>A0A7S3PR20_9STRA</name>
<dbReference type="AlphaFoldDB" id="A0A7S3PR20"/>